<evidence type="ECO:0000313" key="2">
    <source>
        <dbReference type="EMBL" id="KAI5074009.1"/>
    </source>
</evidence>
<dbReference type="Pfam" id="PF17921">
    <property type="entry name" value="Integrase_H2C2"/>
    <property type="match status" value="1"/>
</dbReference>
<accession>A0A9D4UU95</accession>
<feature type="domain" description="Integrase catalytic" evidence="1">
    <location>
        <begin position="70"/>
        <end position="144"/>
    </location>
</feature>
<proteinExistence type="predicted"/>
<feature type="non-terminal residue" evidence="2">
    <location>
        <position position="1"/>
    </location>
</feature>
<protein>
    <recommendedName>
        <fullName evidence="1">Integrase catalytic domain-containing protein</fullName>
    </recommendedName>
</protein>
<dbReference type="EMBL" id="JABFUD020000011">
    <property type="protein sequence ID" value="KAI5074009.1"/>
    <property type="molecule type" value="Genomic_DNA"/>
</dbReference>
<feature type="non-terminal residue" evidence="2">
    <location>
        <position position="144"/>
    </location>
</feature>
<dbReference type="Gene3D" id="3.30.420.10">
    <property type="entry name" value="Ribonuclease H-like superfamily/Ribonuclease H"/>
    <property type="match status" value="1"/>
</dbReference>
<organism evidence="2 3">
    <name type="scientific">Adiantum capillus-veneris</name>
    <name type="common">Maidenhair fern</name>
    <dbReference type="NCBI Taxonomy" id="13818"/>
    <lineage>
        <taxon>Eukaryota</taxon>
        <taxon>Viridiplantae</taxon>
        <taxon>Streptophyta</taxon>
        <taxon>Embryophyta</taxon>
        <taxon>Tracheophyta</taxon>
        <taxon>Polypodiopsida</taxon>
        <taxon>Polypodiidae</taxon>
        <taxon>Polypodiales</taxon>
        <taxon>Pteridineae</taxon>
        <taxon>Pteridaceae</taxon>
        <taxon>Vittarioideae</taxon>
        <taxon>Adiantum</taxon>
    </lineage>
</organism>
<dbReference type="PROSITE" id="PS50994">
    <property type="entry name" value="INTEGRASE"/>
    <property type="match status" value="1"/>
</dbReference>
<dbReference type="SUPFAM" id="SSF53098">
    <property type="entry name" value="Ribonuclease H-like"/>
    <property type="match status" value="1"/>
</dbReference>
<dbReference type="Gene3D" id="1.10.340.70">
    <property type="match status" value="1"/>
</dbReference>
<dbReference type="InterPro" id="IPR036397">
    <property type="entry name" value="RNaseH_sf"/>
</dbReference>
<evidence type="ECO:0000259" key="1">
    <source>
        <dbReference type="PROSITE" id="PS50994"/>
    </source>
</evidence>
<dbReference type="GO" id="GO:0003676">
    <property type="term" value="F:nucleic acid binding"/>
    <property type="evidence" value="ECO:0007669"/>
    <property type="project" value="InterPro"/>
</dbReference>
<dbReference type="Proteomes" id="UP000886520">
    <property type="component" value="Chromosome 11"/>
</dbReference>
<keyword evidence="3" id="KW-1185">Reference proteome</keyword>
<dbReference type="InterPro" id="IPR041588">
    <property type="entry name" value="Integrase_H2C2"/>
</dbReference>
<dbReference type="GO" id="GO:0015074">
    <property type="term" value="P:DNA integration"/>
    <property type="evidence" value="ECO:0007669"/>
    <property type="project" value="InterPro"/>
</dbReference>
<dbReference type="AlphaFoldDB" id="A0A9D4UU95"/>
<evidence type="ECO:0000313" key="3">
    <source>
        <dbReference type="Proteomes" id="UP000886520"/>
    </source>
</evidence>
<name>A0A9D4UU95_ADICA</name>
<dbReference type="PANTHER" id="PTHR35046">
    <property type="entry name" value="ZINC KNUCKLE (CCHC-TYPE) FAMILY PROTEIN"/>
    <property type="match status" value="1"/>
</dbReference>
<comment type="caution">
    <text evidence="2">The sequence shown here is derived from an EMBL/GenBank/DDBJ whole genome shotgun (WGS) entry which is preliminary data.</text>
</comment>
<dbReference type="OrthoDB" id="1938712at2759"/>
<dbReference type="PANTHER" id="PTHR35046:SF26">
    <property type="entry name" value="RNA-DIRECTED DNA POLYMERASE"/>
    <property type="match status" value="1"/>
</dbReference>
<reference evidence="2" key="1">
    <citation type="submission" date="2021-01" db="EMBL/GenBank/DDBJ databases">
        <title>Adiantum capillus-veneris genome.</title>
        <authorList>
            <person name="Fang Y."/>
            <person name="Liao Q."/>
        </authorList>
    </citation>
    <scope>NUCLEOTIDE SEQUENCE</scope>
    <source>
        <strain evidence="2">H3</strain>
        <tissue evidence="2">Leaf</tissue>
    </source>
</reference>
<dbReference type="InterPro" id="IPR012337">
    <property type="entry name" value="RNaseH-like_sf"/>
</dbReference>
<gene>
    <name evidence="2" type="ORF">GOP47_0012022</name>
</gene>
<dbReference type="InterPro" id="IPR001584">
    <property type="entry name" value="Integrase_cat-core"/>
</dbReference>
<sequence length="144" mass="16567">ELKKDLMWEAHDCKLAGHGGQKRSYDKLHQHYMWPKMKDDVIDYVRTCPTCQLVKAQRVKPAGLLHPMPTPSRPWDMVSMDFIVDLPPSHGHTTIMVVVDYFTKQAHFIPAKPPVTAYQVAKHFFAKVFKYHGLPLAIVSDRDT</sequence>